<dbReference type="Proteomes" id="UP001253637">
    <property type="component" value="Segment"/>
</dbReference>
<proteinExistence type="predicted"/>
<reference evidence="2" key="1">
    <citation type="submission" date="2021-04" db="EMBL/GenBank/DDBJ databases">
        <title>Draft Genome Sequence of Pandoravirus japonicus, Isolated from the Sabaishi River of Niigata, Japan.</title>
        <authorList>
            <person name="Hosokawa N."/>
            <person name="Takahashi H."/>
            <person name="Aoki K."/>
            <person name="Takemura M."/>
        </authorList>
    </citation>
    <scope>NUCLEOTIDE SEQUENCE</scope>
</reference>
<feature type="compositionally biased region" description="Acidic residues" evidence="1">
    <location>
        <begin position="364"/>
        <end position="384"/>
    </location>
</feature>
<sequence length="384" mass="41089">MHEQEHPSATYDSGATRRQKVVLISRQGDSARTLAATLCTHADSTTMVVADEAPRGPLVPWHAARIPDWVSLPARIVRGIETAGADRASLAAVVFQSRHATVDSEEDIFVGVLPRPLDARVYTAPVVLALRADVDAGDNIAWLDMDAEACDLMLDSWLAGPLLDADTCATARTEFDADSSAMSTDDERHTNAEVAPPATTTTTDDDDERQGADGGTPAARAALKARRRGRATPTPRRKSRRDRATAVADDDRSSHATDDEDAPAPRRRLRASRRAPRHVAGERDDEGDEDDENNGGGGGLADDVGRGVEEDDDDDVCRDDSDDDLRTAEADDDLGDDDMSDVGDNDDVDDDDGDLDGIGGANGDMDDDLADDEEGDMDDDPNAE</sequence>
<accession>A0A811BSW1</accession>
<evidence type="ECO:0000313" key="2">
    <source>
        <dbReference type="EMBL" id="BCU03615.1"/>
    </source>
</evidence>
<feature type="compositionally biased region" description="Acidic residues" evidence="1">
    <location>
        <begin position="283"/>
        <end position="293"/>
    </location>
</feature>
<feature type="region of interest" description="Disordered" evidence="1">
    <location>
        <begin position="177"/>
        <end position="384"/>
    </location>
</feature>
<evidence type="ECO:0000256" key="1">
    <source>
        <dbReference type="SAM" id="MobiDB-lite"/>
    </source>
</evidence>
<feature type="compositionally biased region" description="Basic residues" evidence="1">
    <location>
        <begin position="265"/>
        <end position="277"/>
    </location>
</feature>
<feature type="compositionally biased region" description="Acidic residues" evidence="1">
    <location>
        <begin position="330"/>
        <end position="355"/>
    </location>
</feature>
<organism evidence="2 3">
    <name type="scientific">Pandoravirus japonicus</name>
    <dbReference type="NCBI Taxonomy" id="2823154"/>
    <lineage>
        <taxon>Viruses</taxon>
        <taxon>Pandoravirus</taxon>
    </lineage>
</organism>
<evidence type="ECO:0000313" key="3">
    <source>
        <dbReference type="Proteomes" id="UP001253637"/>
    </source>
</evidence>
<feature type="compositionally biased region" description="Acidic residues" evidence="1">
    <location>
        <begin position="309"/>
        <end position="323"/>
    </location>
</feature>
<dbReference type="EMBL" id="LC625835">
    <property type="protein sequence ID" value="BCU03615.1"/>
    <property type="molecule type" value="Genomic_DNA"/>
</dbReference>
<name>A0A811BSW1_9VIRU</name>
<protein>
    <submittedName>
        <fullName evidence="2">TOP2c incomplete domain containing protein</fullName>
    </submittedName>
</protein>
<feature type="compositionally biased region" description="Basic residues" evidence="1">
    <location>
        <begin position="223"/>
        <end position="241"/>
    </location>
</feature>